<evidence type="ECO:0000256" key="1">
    <source>
        <dbReference type="ARBA" id="ARBA00007913"/>
    </source>
</evidence>
<evidence type="ECO:0000256" key="4">
    <source>
        <dbReference type="ARBA" id="ARBA00022806"/>
    </source>
</evidence>
<dbReference type="GO" id="GO:0043139">
    <property type="term" value="F:5'-3' DNA helicase activity"/>
    <property type="evidence" value="ECO:0007669"/>
    <property type="project" value="TreeGrafter"/>
</dbReference>
<dbReference type="PANTHER" id="PTHR43788:SF8">
    <property type="entry name" value="DNA-BINDING PROTEIN SMUBP-2"/>
    <property type="match status" value="1"/>
</dbReference>
<dbReference type="SUPFAM" id="SSF52540">
    <property type="entry name" value="P-loop containing nucleoside triphosphate hydrolases"/>
    <property type="match status" value="1"/>
</dbReference>
<sequence>MRALIGRTVARGGLPPDDVLGLLLPMFHTVQSLHETGRVAPLRGLGALAQTDDEPVTVDVTQAGPPQRNRAAIAAAEVSAAVEVEHRGTVERDLSGASGETRTSAEEGTVRIVAGWQRWEHLAGHHDELTDIASLGELFVALVCGLDLADEADAALLQERRNNLFALAPALHPVLATVASSMIAPDRRRRAQDLADVITRLETYRDQPEDFDLDRVLGERTDRRAAVLEHLRDRLFDASRRNPMLHFRPTGRTINLTEASVPLVLDVRHIRASQLFTWGGPASARLVDGKAVDVGSLVRWDDAPYAAAALDELISSARRDRAEYGRDQLRLVVAFLRWHDVKNDPGTPIDSPLVLAPVTLTKQRGVRDAYRLQLTGTQAEVNPVLRHQLDELFGLRLPETIDLADAGAVEQLRASIEKQARATQPAVVVGLVDKPRIELVRHRAQVALQAYRRRRPSTRPLFGRRQYAYSYTRPGWNPLGVQIFQDRIQRRPIPLSVELGDAPAPQHMVETFSMQTQGDDNPYTWDVDLTMVTLANFNYRTLSLVRDYDSLLAEPMPNEAFDELFSTAPRDVADHGATIPVADRYLVVPADASQLGAVALARSGDNFVIQGPPGTGKSQTITNLVADFVAHGKRVLFVCQKRAALDVVHARLRAQGLGEICTLVHDSQEDKKEFVHGLRDTYERWLADDEPLEAVEARRAALIDATTGALAEVGAYEQALGGVQDVLERLIALRGFRWGDDLTPGEQALLPEPADWVPARPLVDALVAALARAGAAPVLARTPARLIDPAVLDQPRADAVVAQRAQDAAAAVDAVLAVLGDGDDLTVDDADAVGQMHAVLAPLVQRDLGSAVTPRTPAARRLQEATVAWRETEAVADAADRGASGWREPLSAPDAAAALEIARRRETSVWKFLDGGWRRVRKLVDAGFDAGDRQLRPTATQALELLVARYDTAARADALSQELARDWGHGDLAVLSDRLVAIRTYTGPLAVWRTRLADTEPDDVLDRLPELVETVRTHLTGLVAGADDLPMSALRDELRGLTGADGQALVRAAAGTLRDLAAAPTVLRALRQLDASPDQLEHAVVAASMREARAQEPALSRLDGDRLADLLDRVAERAPELQRANADVVTARLRAQFVEAVAHSQRSVSGMHLEDRALKAVWMAGRRELEHEFGKVRAYKSIRYLASADPGAVVAAMRPVWLMSPSSLSDTLPLETTFDVVIFDEASQIPVEEAVPALFRGAQVIVVGDRMQLPPSRYFQVGAAVTDGDEETAGVVLDSDSFLAVGSVRLPSTMLTWHYRSQYEALIQFSNSAFYEGRLTTIPDRTLTHVRARPLEVTVGPLPAPADVAAAVDGLLERSISAMRVLDGVYTQRTNPQEAVWIAHLVRELLVRGTGQTLGIVAFSEAQQSEVERALERLGREDAEFARLYDAELTREEDGQVVGLFVKNLENVQGDERDVILMSVCYAAGPDGRMRMNFGPINNAGGEKRLNVIFSRARRHMVLVSSIDHTAITNVYNDGANTLRGFLHYADAVSNGDAAAAAGVLAGLRERSGRSPVAVVPPIVEQIADAVRAAGVEVVAGVGQSAFRCDLALRPAGAPAHTVGVLVDQSARLAAHSLDERRVTQPTALRSGGWRVVQVLATEWEADPDGVVRRLVTAVGLPDQQRRLPTSAVAADDGEHD</sequence>
<organism evidence="9 10">
    <name type="scientific">Cellulomonas humilata</name>
    <dbReference type="NCBI Taxonomy" id="144055"/>
    <lineage>
        <taxon>Bacteria</taxon>
        <taxon>Bacillati</taxon>
        <taxon>Actinomycetota</taxon>
        <taxon>Actinomycetes</taxon>
        <taxon>Micrococcales</taxon>
        <taxon>Cellulomonadaceae</taxon>
        <taxon>Cellulomonas</taxon>
    </lineage>
</organism>
<keyword evidence="10" id="KW-1185">Reference proteome</keyword>
<comment type="caution">
    <text evidence="9">The sequence shown here is derived from an EMBL/GenBank/DDBJ whole genome shotgun (WGS) entry which is preliminary data.</text>
</comment>
<dbReference type="InterPro" id="IPR041679">
    <property type="entry name" value="DNA2/NAM7-like_C"/>
</dbReference>
<reference evidence="9 10" key="1">
    <citation type="submission" date="2020-05" db="EMBL/GenBank/DDBJ databases">
        <title>Genome Sequencing of Type Strains.</title>
        <authorList>
            <person name="Lemaire J.F."/>
            <person name="Inderbitzin P."/>
            <person name="Gregorio O.A."/>
            <person name="Collins S.B."/>
            <person name="Wespe N."/>
            <person name="Knight-Connoni V."/>
        </authorList>
    </citation>
    <scope>NUCLEOTIDE SEQUENCE [LARGE SCALE GENOMIC DNA]</scope>
    <source>
        <strain evidence="9 10">ATCC 25174</strain>
    </source>
</reference>
<proteinExistence type="inferred from homology"/>
<dbReference type="GO" id="GO:0005524">
    <property type="term" value="F:ATP binding"/>
    <property type="evidence" value="ECO:0007669"/>
    <property type="project" value="UniProtKB-KW"/>
</dbReference>
<dbReference type="PANTHER" id="PTHR43788">
    <property type="entry name" value="DNA2/NAM7 HELICASE FAMILY MEMBER"/>
    <property type="match status" value="1"/>
</dbReference>
<evidence type="ECO:0000313" key="10">
    <source>
        <dbReference type="Proteomes" id="UP000565724"/>
    </source>
</evidence>
<keyword evidence="5" id="KW-0067">ATP-binding</keyword>
<dbReference type="GO" id="GO:0016787">
    <property type="term" value="F:hydrolase activity"/>
    <property type="evidence" value="ECO:0007669"/>
    <property type="project" value="UniProtKB-KW"/>
</dbReference>
<evidence type="ECO:0000256" key="2">
    <source>
        <dbReference type="ARBA" id="ARBA00022741"/>
    </source>
</evidence>
<dbReference type="Proteomes" id="UP000565724">
    <property type="component" value="Unassembled WGS sequence"/>
</dbReference>
<dbReference type="RefSeq" id="WP_175349060.1">
    <property type="nucleotide sequence ID" value="NZ_JABMCI010000070.1"/>
</dbReference>
<dbReference type="CDD" id="cd18808">
    <property type="entry name" value="SF1_C_Upf1"/>
    <property type="match status" value="1"/>
</dbReference>
<keyword evidence="3" id="KW-0378">Hydrolase</keyword>
<dbReference type="InterPro" id="IPR025103">
    <property type="entry name" value="DUF4011"/>
</dbReference>
<protein>
    <submittedName>
        <fullName evidence="9">DUF4011 domain-containing protein</fullName>
    </submittedName>
</protein>
<evidence type="ECO:0000256" key="5">
    <source>
        <dbReference type="ARBA" id="ARBA00022840"/>
    </source>
</evidence>
<evidence type="ECO:0000256" key="3">
    <source>
        <dbReference type="ARBA" id="ARBA00022801"/>
    </source>
</evidence>
<comment type="similarity">
    <text evidence="1">Belongs to the DNA2/NAM7 helicase family.</text>
</comment>
<gene>
    <name evidence="9" type="ORF">HP550_18020</name>
</gene>
<evidence type="ECO:0000259" key="8">
    <source>
        <dbReference type="Pfam" id="PF18741"/>
    </source>
</evidence>
<keyword evidence="2" id="KW-0547">Nucleotide-binding</keyword>
<dbReference type="EMBL" id="JABMCI010000070">
    <property type="protein sequence ID" value="NUU19149.1"/>
    <property type="molecule type" value="Genomic_DNA"/>
</dbReference>
<dbReference type="Gene3D" id="3.40.50.300">
    <property type="entry name" value="P-loop containing nucleotide triphosphate hydrolases"/>
    <property type="match status" value="3"/>
</dbReference>
<dbReference type="InterPro" id="IPR027417">
    <property type="entry name" value="P-loop_NTPase"/>
</dbReference>
<dbReference type="InterPro" id="IPR050534">
    <property type="entry name" value="Coronavir_polyprotein_1ab"/>
</dbReference>
<dbReference type="InterPro" id="IPR047187">
    <property type="entry name" value="SF1_C_Upf1"/>
</dbReference>
<dbReference type="InterPro" id="IPR049468">
    <property type="entry name" value="Restrct_endonuc-II-like_dom"/>
</dbReference>
<dbReference type="Pfam" id="PF13195">
    <property type="entry name" value="DUF4011"/>
    <property type="match status" value="1"/>
</dbReference>
<dbReference type="Pfam" id="PF13087">
    <property type="entry name" value="AAA_12"/>
    <property type="match status" value="1"/>
</dbReference>
<dbReference type="InterPro" id="IPR041677">
    <property type="entry name" value="DNA2/NAM7_AAA_11"/>
</dbReference>
<name>A0A7Y6DZL4_9CELL</name>
<evidence type="ECO:0000313" key="9">
    <source>
        <dbReference type="EMBL" id="NUU19149.1"/>
    </source>
</evidence>
<evidence type="ECO:0000259" key="6">
    <source>
        <dbReference type="Pfam" id="PF13086"/>
    </source>
</evidence>
<feature type="domain" description="DNA2/NAM7 helicase helicase" evidence="6">
    <location>
        <begin position="591"/>
        <end position="654"/>
    </location>
</feature>
<feature type="domain" description="DNA2/NAM7 helicase-like C-terminal" evidence="7">
    <location>
        <begin position="1291"/>
        <end position="1506"/>
    </location>
</feature>
<evidence type="ECO:0000259" key="7">
    <source>
        <dbReference type="Pfam" id="PF13087"/>
    </source>
</evidence>
<keyword evidence="4" id="KW-0347">Helicase</keyword>
<feature type="domain" description="Restriction endonuclease type II-like" evidence="8">
    <location>
        <begin position="1565"/>
        <end position="1658"/>
    </location>
</feature>
<accession>A0A7Y6DZL4</accession>
<dbReference type="Pfam" id="PF13086">
    <property type="entry name" value="AAA_11"/>
    <property type="match status" value="1"/>
</dbReference>
<dbReference type="Pfam" id="PF18741">
    <property type="entry name" value="MTES_1575"/>
    <property type="match status" value="1"/>
</dbReference>